<gene>
    <name evidence="6" type="primary">LOC100824040</name>
    <name evidence="5" type="ORF">BRADI_1g59035v3</name>
</gene>
<dbReference type="GO" id="GO:0005764">
    <property type="term" value="C:lysosome"/>
    <property type="evidence" value="ECO:0000318"/>
    <property type="project" value="GO_Central"/>
</dbReference>
<dbReference type="OrthoDB" id="689138at2759"/>
<reference evidence="6" key="3">
    <citation type="submission" date="2018-08" db="UniProtKB">
        <authorList>
            <consortium name="EnsemblPlants"/>
        </authorList>
    </citation>
    <scope>IDENTIFICATION</scope>
    <source>
        <strain evidence="6">cv. Bd21</strain>
    </source>
</reference>
<keyword evidence="2" id="KW-0732">Signal</keyword>
<dbReference type="InterPro" id="IPR000668">
    <property type="entry name" value="Peptidase_C1A_C"/>
</dbReference>
<proteinExistence type="inferred from homology"/>
<evidence type="ECO:0000256" key="3">
    <source>
        <dbReference type="ARBA" id="ARBA00023157"/>
    </source>
</evidence>
<dbReference type="Gramene" id="PNT77198">
    <property type="protein sequence ID" value="PNT77198"/>
    <property type="gene ID" value="BRADI_1g59035v3"/>
</dbReference>
<organism evidence="5">
    <name type="scientific">Brachypodium distachyon</name>
    <name type="common">Purple false brome</name>
    <name type="synonym">Trachynia distachya</name>
    <dbReference type="NCBI Taxonomy" id="15368"/>
    <lineage>
        <taxon>Eukaryota</taxon>
        <taxon>Viridiplantae</taxon>
        <taxon>Streptophyta</taxon>
        <taxon>Embryophyta</taxon>
        <taxon>Tracheophyta</taxon>
        <taxon>Spermatophyta</taxon>
        <taxon>Magnoliopsida</taxon>
        <taxon>Liliopsida</taxon>
        <taxon>Poales</taxon>
        <taxon>Poaceae</taxon>
        <taxon>BOP clade</taxon>
        <taxon>Pooideae</taxon>
        <taxon>Stipodae</taxon>
        <taxon>Brachypodieae</taxon>
        <taxon>Brachypodium</taxon>
    </lineage>
</organism>
<dbReference type="Proteomes" id="UP000008810">
    <property type="component" value="Chromosome 1"/>
</dbReference>
<dbReference type="InterPro" id="IPR013201">
    <property type="entry name" value="Prot_inhib_I29"/>
</dbReference>
<dbReference type="Gene3D" id="3.90.70.10">
    <property type="entry name" value="Cysteine proteinases"/>
    <property type="match status" value="1"/>
</dbReference>
<dbReference type="EMBL" id="CM000880">
    <property type="protein sequence ID" value="PNT77198.1"/>
    <property type="molecule type" value="Genomic_DNA"/>
</dbReference>
<name>A0A2K2DSD5_BRADI</name>
<accession>A0A2K2DSD5</accession>
<dbReference type="CDD" id="cd02248">
    <property type="entry name" value="Peptidase_C1A"/>
    <property type="match status" value="1"/>
</dbReference>
<dbReference type="AlphaFoldDB" id="A0A2K2DSD5"/>
<reference evidence="5 6" key="1">
    <citation type="journal article" date="2010" name="Nature">
        <title>Genome sequencing and analysis of the model grass Brachypodium distachyon.</title>
        <authorList>
            <consortium name="International Brachypodium Initiative"/>
        </authorList>
    </citation>
    <scope>NUCLEOTIDE SEQUENCE [LARGE SCALE GENOMIC DNA]</scope>
    <source>
        <strain evidence="5">Bd21</strain>
        <strain evidence="6">cv. Bd21</strain>
    </source>
</reference>
<sequence length="332" mass="36857">MAIASFSAVIGQIWHMSMDFNHTNKEEGVNEISKVLLLVTHTQKGEGKDDLRIKQFKEWMHEYDIQYPNEETRQDRFSIFKANVELHGYDTYKEYRAALDALYCNDLVQSLHPSKVDWVEAGVVSPVVRNQGACGCCWAMAVVASVEALNHMKTNQPIMLSVQELIDCEKRNNGCKGGQLETALVYVQMYGFSAESSNPYKARTRSSISGCKRDKTAAARITGFNAVPANEYALEKAVAKQPVVVCLQSSSGLTAYKGGIIDCETLPLSSGIAPHAVLIVGYGTDPNGIKYWRFNNSWGQGWGEGGFGRIRRRVADERGALGMFMYPLLHPV</sequence>
<keyword evidence="3" id="KW-1015">Disulfide bond</keyword>
<dbReference type="SUPFAM" id="SSF54001">
    <property type="entry name" value="Cysteine proteinases"/>
    <property type="match status" value="1"/>
</dbReference>
<protein>
    <recommendedName>
        <fullName evidence="4">Peptidase C1A papain C-terminal domain-containing protein</fullName>
    </recommendedName>
</protein>
<comment type="similarity">
    <text evidence="1">Belongs to the peptidase C1 family.</text>
</comment>
<dbReference type="PROSITE" id="PS00639">
    <property type="entry name" value="THIOL_PROTEASE_HIS"/>
    <property type="match status" value="1"/>
</dbReference>
<dbReference type="GO" id="GO:0004197">
    <property type="term" value="F:cysteine-type endopeptidase activity"/>
    <property type="evidence" value="ECO:0000318"/>
    <property type="project" value="GO_Central"/>
</dbReference>
<evidence type="ECO:0000259" key="4">
    <source>
        <dbReference type="SMART" id="SM00645"/>
    </source>
</evidence>
<dbReference type="PANTHER" id="PTHR12411">
    <property type="entry name" value="CYSTEINE PROTEASE FAMILY C1-RELATED"/>
    <property type="match status" value="1"/>
</dbReference>
<dbReference type="ExpressionAtlas" id="A0A2K2DSD5">
    <property type="expression patterns" value="baseline"/>
</dbReference>
<dbReference type="InterPro" id="IPR013128">
    <property type="entry name" value="Peptidase_C1A"/>
</dbReference>
<dbReference type="InterPro" id="IPR025660">
    <property type="entry name" value="Pept_his_AS"/>
</dbReference>
<keyword evidence="7" id="KW-1185">Reference proteome</keyword>
<dbReference type="InterPro" id="IPR039417">
    <property type="entry name" value="Peptidase_C1A_papain-like"/>
</dbReference>
<dbReference type="GO" id="GO:0005615">
    <property type="term" value="C:extracellular space"/>
    <property type="evidence" value="ECO:0000318"/>
    <property type="project" value="GO_Central"/>
</dbReference>
<dbReference type="EnsemblPlants" id="PNT77198">
    <property type="protein sequence ID" value="PNT77198"/>
    <property type="gene ID" value="BRADI_1g59035v3"/>
</dbReference>
<dbReference type="PRINTS" id="PR00705">
    <property type="entry name" value="PAPAIN"/>
</dbReference>
<dbReference type="InterPro" id="IPR038765">
    <property type="entry name" value="Papain-like_cys_pep_sf"/>
</dbReference>
<evidence type="ECO:0000313" key="6">
    <source>
        <dbReference type="EnsemblPlants" id="PNT77198"/>
    </source>
</evidence>
<dbReference type="GO" id="GO:0051603">
    <property type="term" value="P:proteolysis involved in protein catabolic process"/>
    <property type="evidence" value="ECO:0000318"/>
    <property type="project" value="GO_Central"/>
</dbReference>
<dbReference type="SMART" id="SM00645">
    <property type="entry name" value="Pept_C1"/>
    <property type="match status" value="1"/>
</dbReference>
<dbReference type="STRING" id="15368.A0A2K2DSD5"/>
<reference evidence="5" key="2">
    <citation type="submission" date="2017-06" db="EMBL/GenBank/DDBJ databases">
        <title>WGS assembly of Brachypodium distachyon.</title>
        <authorList>
            <consortium name="The International Brachypodium Initiative"/>
            <person name="Lucas S."/>
            <person name="Harmon-Smith M."/>
            <person name="Lail K."/>
            <person name="Tice H."/>
            <person name="Grimwood J."/>
            <person name="Bruce D."/>
            <person name="Barry K."/>
            <person name="Shu S."/>
            <person name="Lindquist E."/>
            <person name="Wang M."/>
            <person name="Pitluck S."/>
            <person name="Vogel J.P."/>
            <person name="Garvin D.F."/>
            <person name="Mockler T.C."/>
            <person name="Schmutz J."/>
            <person name="Rokhsar D."/>
            <person name="Bevan M.W."/>
        </authorList>
    </citation>
    <scope>NUCLEOTIDE SEQUENCE</scope>
    <source>
        <strain evidence="5">Bd21</strain>
    </source>
</reference>
<dbReference type="PROSITE" id="PS00139">
    <property type="entry name" value="THIOL_PROTEASE_CYS"/>
    <property type="match status" value="1"/>
</dbReference>
<evidence type="ECO:0000313" key="7">
    <source>
        <dbReference type="Proteomes" id="UP000008810"/>
    </source>
</evidence>
<dbReference type="Pfam" id="PF00112">
    <property type="entry name" value="Peptidase_C1"/>
    <property type="match status" value="1"/>
</dbReference>
<evidence type="ECO:0000256" key="2">
    <source>
        <dbReference type="ARBA" id="ARBA00022729"/>
    </source>
</evidence>
<evidence type="ECO:0000256" key="1">
    <source>
        <dbReference type="ARBA" id="ARBA00008455"/>
    </source>
</evidence>
<dbReference type="Pfam" id="PF08246">
    <property type="entry name" value="Inhibitor_I29"/>
    <property type="match status" value="1"/>
</dbReference>
<feature type="domain" description="Peptidase C1A papain C-terminal" evidence="4">
    <location>
        <begin position="112"/>
        <end position="328"/>
    </location>
</feature>
<evidence type="ECO:0000313" key="5">
    <source>
        <dbReference type="EMBL" id="PNT77198.1"/>
    </source>
</evidence>
<dbReference type="InterPro" id="IPR000169">
    <property type="entry name" value="Pept_cys_AS"/>
</dbReference>